<dbReference type="AlphaFoldDB" id="A0A5B6V847"/>
<evidence type="ECO:0000256" key="1">
    <source>
        <dbReference type="SAM" id="MobiDB-lite"/>
    </source>
</evidence>
<dbReference type="PANTHER" id="PTHR32108">
    <property type="entry name" value="DNA-DIRECTED RNA POLYMERASE SUBUNIT ALPHA"/>
    <property type="match status" value="1"/>
</dbReference>
<feature type="domain" description="Retrotransposon gag" evidence="2">
    <location>
        <begin position="195"/>
        <end position="257"/>
    </location>
</feature>
<feature type="region of interest" description="Disordered" evidence="1">
    <location>
        <begin position="277"/>
        <end position="298"/>
    </location>
</feature>
<feature type="compositionally biased region" description="Basic and acidic residues" evidence="1">
    <location>
        <begin position="277"/>
        <end position="291"/>
    </location>
</feature>
<comment type="caution">
    <text evidence="3">The sequence shown here is derived from an EMBL/GenBank/DDBJ whole genome shotgun (WGS) entry which is preliminary data.</text>
</comment>
<name>A0A5B6V847_9ROSI</name>
<keyword evidence="4" id="KW-1185">Reference proteome</keyword>
<evidence type="ECO:0000259" key="2">
    <source>
        <dbReference type="Pfam" id="PF03732"/>
    </source>
</evidence>
<dbReference type="Proteomes" id="UP000325315">
    <property type="component" value="Unassembled WGS sequence"/>
</dbReference>
<evidence type="ECO:0000313" key="3">
    <source>
        <dbReference type="EMBL" id="KAA3465350.1"/>
    </source>
</evidence>
<gene>
    <name evidence="3" type="ORF">EPI10_000533</name>
</gene>
<dbReference type="Pfam" id="PF03732">
    <property type="entry name" value="Retrotrans_gag"/>
    <property type="match status" value="1"/>
</dbReference>
<protein>
    <recommendedName>
        <fullName evidence="2">Retrotransposon gag domain-containing protein</fullName>
    </recommendedName>
</protein>
<proteinExistence type="predicted"/>
<organism evidence="3 4">
    <name type="scientific">Gossypium australe</name>
    <dbReference type="NCBI Taxonomy" id="47621"/>
    <lineage>
        <taxon>Eukaryota</taxon>
        <taxon>Viridiplantae</taxon>
        <taxon>Streptophyta</taxon>
        <taxon>Embryophyta</taxon>
        <taxon>Tracheophyta</taxon>
        <taxon>Spermatophyta</taxon>
        <taxon>Magnoliopsida</taxon>
        <taxon>eudicotyledons</taxon>
        <taxon>Gunneridae</taxon>
        <taxon>Pentapetalae</taxon>
        <taxon>rosids</taxon>
        <taxon>malvids</taxon>
        <taxon>Malvales</taxon>
        <taxon>Malvaceae</taxon>
        <taxon>Malvoideae</taxon>
        <taxon>Gossypium</taxon>
    </lineage>
</organism>
<evidence type="ECO:0000313" key="4">
    <source>
        <dbReference type="Proteomes" id="UP000325315"/>
    </source>
</evidence>
<sequence>MKEQMMKAEKNTVAPMTQLLNGVMDKGQGSMTNAGEDNEDFPLGFIPPHAQTQPEVYPRRPSVTIRPQQGQINAGVPMNFQVGTGSNSGDNPANPVIPDLDIAVGEGTRIESLRQLEDRCRWLEEKFKALENANNKHGIDAKDLSLVLDLVLPHKFKMPEFEKYNGTSCPEAHITMFYRLMTGYVNNDQHLIHCFQYSLVGAASRWYNQLNRARISSWRDLAQAFMKQYNHVTDMTPDRITLQNMEKKSNESFRNFADIVMAGEMIENAIRGGKIEARETTKRSASRKQENEVNNTSTYNKGYSKAITVSQPKVITAGQQGVRDYCEFHKAEGHEIQECVEFRDLVQSFINNKELEVYEEGSGGGSICVTEGELANQKVNYPRIIITRPRNTKLALPRRSKVNDLTHVVEGEEEAKEFLKFLKHSEYSVIEQLRKQSACISVLALLLSSEVHREALMKVLNETYVTKDISVNKLDRLVSNISADNFIYFTDDEIPPGGMGSTKALHITTRCKVYTLPSMLINNGLALNVLPFSTLKRLPIDSSHMKTCQNIVRAFDGTEIKDIIATVTNDAPNLESNEEVTECSFRSLEFVNATFILEGNEVPVPRISRTTRISLQMMVGKGALPGKGLGGIIHPERGLLENENLHINAIHEEGIEQRNLLGIHSYELGSVLNN</sequence>
<dbReference type="EMBL" id="SMMG02000007">
    <property type="protein sequence ID" value="KAA3465350.1"/>
    <property type="molecule type" value="Genomic_DNA"/>
</dbReference>
<dbReference type="OrthoDB" id="1736143at2759"/>
<accession>A0A5B6V847</accession>
<dbReference type="InterPro" id="IPR005162">
    <property type="entry name" value="Retrotrans_gag_dom"/>
</dbReference>
<dbReference type="PANTHER" id="PTHR32108:SF5">
    <property type="entry name" value="DYNACTIN SUBUNIT 1-LIKE"/>
    <property type="match status" value="1"/>
</dbReference>
<reference evidence="3" key="1">
    <citation type="submission" date="2019-08" db="EMBL/GenBank/DDBJ databases">
        <authorList>
            <person name="Liu F."/>
        </authorList>
    </citation>
    <scope>NUCLEOTIDE SEQUENCE [LARGE SCALE GENOMIC DNA]</scope>
    <source>
        <strain evidence="3">PA1801</strain>
        <tissue evidence="3">Leaf</tissue>
    </source>
</reference>